<evidence type="ECO:0000313" key="4">
    <source>
        <dbReference type="Proteomes" id="UP000285084"/>
    </source>
</evidence>
<protein>
    <recommendedName>
        <fullName evidence="2">Killer toxin Kp4 domain-containing protein</fullName>
    </recommendedName>
</protein>
<dbReference type="Pfam" id="PF09044">
    <property type="entry name" value="Kp4"/>
    <property type="match status" value="1"/>
</dbReference>
<name>A0A420M9S3_FUSOX</name>
<dbReference type="EMBL" id="MRCX01000580">
    <property type="protein sequence ID" value="RKK63426.1"/>
    <property type="molecule type" value="Genomic_DNA"/>
</dbReference>
<accession>A0A420M9S3</accession>
<evidence type="ECO:0000256" key="1">
    <source>
        <dbReference type="SAM" id="SignalP"/>
    </source>
</evidence>
<organism evidence="3 4">
    <name type="scientific">Fusarium oxysporum</name>
    <name type="common">Fusarium vascular wilt</name>
    <dbReference type="NCBI Taxonomy" id="5507"/>
    <lineage>
        <taxon>Eukaryota</taxon>
        <taxon>Fungi</taxon>
        <taxon>Dikarya</taxon>
        <taxon>Ascomycota</taxon>
        <taxon>Pezizomycotina</taxon>
        <taxon>Sordariomycetes</taxon>
        <taxon>Hypocreomycetidae</taxon>
        <taxon>Hypocreales</taxon>
        <taxon>Nectriaceae</taxon>
        <taxon>Fusarium</taxon>
        <taxon>Fusarium oxysporum species complex</taxon>
    </lineage>
</organism>
<dbReference type="AlphaFoldDB" id="A0A420M9S3"/>
<feature type="chain" id="PRO_5019419670" description="Killer toxin Kp4 domain-containing protein" evidence="1">
    <location>
        <begin position="20"/>
        <end position="134"/>
    </location>
</feature>
<dbReference type="InterPro" id="IPR011329">
    <property type="entry name" value="Killer_tox_Kp4/SMK"/>
</dbReference>
<reference evidence="3 4" key="1">
    <citation type="journal article" date="2018" name="Sci. Rep.">
        <title>Characterisation of pathogen-specific regions and novel effector candidates in Fusarium oxysporum f. sp. cepae.</title>
        <authorList>
            <person name="Armitage A.D."/>
            <person name="Taylor A."/>
            <person name="Sobczyk M.K."/>
            <person name="Baxter L."/>
            <person name="Greenfield B.P."/>
            <person name="Bates H.J."/>
            <person name="Wilson F."/>
            <person name="Jackson A.C."/>
            <person name="Ott S."/>
            <person name="Harrison R.J."/>
            <person name="Clarkson J.P."/>
        </authorList>
    </citation>
    <scope>NUCLEOTIDE SEQUENCE [LARGE SCALE GENOMIC DNA]</scope>
    <source>
        <strain evidence="3 4">Fo_A13</strain>
    </source>
</reference>
<evidence type="ECO:0000259" key="2">
    <source>
        <dbReference type="Pfam" id="PF09044"/>
    </source>
</evidence>
<sequence length="134" mass="13583">MHLGASLIALASAAGLVSAGINCNGAAGCPSVAGNLDQLINLANGIDDNRWYNSGQKIVCIQTNLGNTGLCAFQQNTGGAPGHSIKSLLRSLRDHGCKKCGSVPLFYPSDNNDSSHGILTVNVVGNTGGCNGIC</sequence>
<keyword evidence="1" id="KW-0732">Signal</keyword>
<dbReference type="Proteomes" id="UP000285084">
    <property type="component" value="Unassembled WGS sequence"/>
</dbReference>
<feature type="domain" description="Killer toxin Kp4" evidence="2">
    <location>
        <begin position="8"/>
        <end position="124"/>
    </location>
</feature>
<dbReference type="SUPFAM" id="SSF55221">
    <property type="entry name" value="Yeast killer toxins"/>
    <property type="match status" value="1"/>
</dbReference>
<gene>
    <name evidence="3" type="ORF">BFJ69_g16903</name>
</gene>
<dbReference type="Gene3D" id="3.30.430.10">
    <property type="entry name" value="Killer Toxin P4, subunit A"/>
    <property type="match status" value="1"/>
</dbReference>
<dbReference type="VEuPathDB" id="FungiDB:HZS61_011615"/>
<dbReference type="OrthoDB" id="4177994at2759"/>
<dbReference type="InterPro" id="IPR015131">
    <property type="entry name" value="Killer_tox_Kp4"/>
</dbReference>
<dbReference type="GO" id="GO:0005576">
    <property type="term" value="C:extracellular region"/>
    <property type="evidence" value="ECO:0007669"/>
    <property type="project" value="InterPro"/>
</dbReference>
<feature type="signal peptide" evidence="1">
    <location>
        <begin position="1"/>
        <end position="19"/>
    </location>
</feature>
<proteinExistence type="predicted"/>
<evidence type="ECO:0000313" key="3">
    <source>
        <dbReference type="EMBL" id="RKK63426.1"/>
    </source>
</evidence>
<comment type="caution">
    <text evidence="3">The sequence shown here is derived from an EMBL/GenBank/DDBJ whole genome shotgun (WGS) entry which is preliminary data.</text>
</comment>